<name>A0A9Y2IGX5_9PSEU</name>
<dbReference type="EMBL" id="CP127294">
    <property type="protein sequence ID" value="WIX78945.1"/>
    <property type="molecule type" value="Genomic_DNA"/>
</dbReference>
<proteinExistence type="predicted"/>
<dbReference type="PANTHER" id="PTHR31299:SF0">
    <property type="entry name" value="ESTERASE, PUTATIVE (AFU_ORTHOLOGUE AFUA_1G05850)-RELATED"/>
    <property type="match status" value="1"/>
</dbReference>
<evidence type="ECO:0000313" key="1">
    <source>
        <dbReference type="EMBL" id="WIX78945.1"/>
    </source>
</evidence>
<keyword evidence="2" id="KW-1185">Reference proteome</keyword>
<dbReference type="InterPro" id="IPR052036">
    <property type="entry name" value="Hydrolase/PRTase-associated"/>
</dbReference>
<dbReference type="Pfam" id="PF05139">
    <property type="entry name" value="Erythro_esteras"/>
    <property type="match status" value="1"/>
</dbReference>
<sequence length="405" mass="43094">MPDLDFRTPFMPEDVSPIADLVGDARIVAIGENNHHIREFGELRNRLLRHLVEERGFTVLGFESGFAEGELVDGWLRGAPGDVAEIGRDGFTFSLGDSPEAHDMLTWLRGHGGIRYAGLDVPSSGGSPVPALKAVQRYLEEVAPDVVSLVEAGLTASEPYASVSSAVAPGRYAAMAAPARDAATAAFAALLAHLESLAPVYSQRRDRDAHAIAEHHALGALRIDMYLRELAAMMAGVAPSMQSSSRDTYMASTVKLLRRLHGEGAKIVVMVHNGHLQRVPFAAAPGMVFPSAGTHLAAEFGDDYFTLGVTAGTGTTSGLTPDEGERLGFRVHTEELPPPADDSVEATLAGSDACLVDLRANRVKGVAGPTSMRHAHLFTQVDVVQAFDGLVYLPTMSVSDHVDKA</sequence>
<dbReference type="Gene3D" id="3.40.1660.10">
    <property type="entry name" value="EreA-like (biosynthetic domain)"/>
    <property type="match status" value="1"/>
</dbReference>
<dbReference type="GO" id="GO:0046677">
    <property type="term" value="P:response to antibiotic"/>
    <property type="evidence" value="ECO:0007669"/>
    <property type="project" value="InterPro"/>
</dbReference>
<dbReference type="Gene3D" id="1.20.1440.30">
    <property type="entry name" value="Biosynthetic Protein domain"/>
    <property type="match status" value="1"/>
</dbReference>
<gene>
    <name evidence="1" type="ORF">QRX50_47760</name>
</gene>
<dbReference type="Proteomes" id="UP001236014">
    <property type="component" value="Chromosome"/>
</dbReference>
<evidence type="ECO:0000313" key="2">
    <source>
        <dbReference type="Proteomes" id="UP001236014"/>
    </source>
</evidence>
<accession>A0A9Y2IGX5</accession>
<dbReference type="AlphaFoldDB" id="A0A9Y2IGX5"/>
<dbReference type="SUPFAM" id="SSF159501">
    <property type="entry name" value="EreA/ChaN-like"/>
    <property type="match status" value="1"/>
</dbReference>
<protein>
    <submittedName>
        <fullName evidence="1">Erythromycin esterase family protein</fullName>
    </submittedName>
</protein>
<dbReference type="Gene3D" id="3.30.1870.10">
    <property type="entry name" value="EreA-like, domain 2"/>
    <property type="match status" value="1"/>
</dbReference>
<dbReference type="RefSeq" id="WP_285969644.1">
    <property type="nucleotide sequence ID" value="NZ_CP127294.1"/>
</dbReference>
<dbReference type="KEGG" id="acab:QRX50_47760"/>
<organism evidence="1 2">
    <name type="scientific">Amycolatopsis carbonis</name>
    <dbReference type="NCBI Taxonomy" id="715471"/>
    <lineage>
        <taxon>Bacteria</taxon>
        <taxon>Bacillati</taxon>
        <taxon>Actinomycetota</taxon>
        <taxon>Actinomycetes</taxon>
        <taxon>Pseudonocardiales</taxon>
        <taxon>Pseudonocardiaceae</taxon>
        <taxon>Amycolatopsis</taxon>
    </lineage>
</organism>
<dbReference type="CDD" id="cd14728">
    <property type="entry name" value="Ere-like"/>
    <property type="match status" value="1"/>
</dbReference>
<reference evidence="1 2" key="1">
    <citation type="submission" date="2023-06" db="EMBL/GenBank/DDBJ databases">
        <authorList>
            <person name="Oyuntsetseg B."/>
            <person name="Kim S.B."/>
        </authorList>
    </citation>
    <scope>NUCLEOTIDE SEQUENCE [LARGE SCALE GENOMIC DNA]</scope>
    <source>
        <strain evidence="1 2">2-15</strain>
    </source>
</reference>
<dbReference type="InterPro" id="IPR007815">
    <property type="entry name" value="Emycin_Estase"/>
</dbReference>
<dbReference type="PANTHER" id="PTHR31299">
    <property type="entry name" value="ESTERASE, PUTATIVE (AFU_ORTHOLOGUE AFUA_1G05850)-RELATED"/>
    <property type="match status" value="1"/>
</dbReference>